<dbReference type="EMBL" id="CP051428">
    <property type="protein sequence ID" value="QJC53565.1"/>
    <property type="molecule type" value="Genomic_DNA"/>
</dbReference>
<evidence type="ECO:0000256" key="1">
    <source>
        <dbReference type="ARBA" id="ARBA00005054"/>
    </source>
</evidence>
<feature type="binding site" evidence="4">
    <location>
        <position position="181"/>
    </location>
    <ligand>
        <name>(6R)-10-formyltetrahydrofolate</name>
        <dbReference type="ChEBI" id="CHEBI:195366"/>
    </ligand>
</feature>
<dbReference type="Pfam" id="PF00551">
    <property type="entry name" value="Formyl_trans_N"/>
    <property type="match status" value="1"/>
</dbReference>
<feature type="compositionally biased region" description="Basic and acidic residues" evidence="5">
    <location>
        <begin position="19"/>
        <end position="29"/>
    </location>
</feature>
<evidence type="ECO:0000313" key="8">
    <source>
        <dbReference type="Proteomes" id="UP000502136"/>
    </source>
</evidence>
<dbReference type="GO" id="GO:0004644">
    <property type="term" value="F:phosphoribosylglycinamide formyltransferase activity"/>
    <property type="evidence" value="ECO:0007669"/>
    <property type="project" value="UniProtKB-UniRule"/>
</dbReference>
<dbReference type="KEGG" id="palr:HGI30_19860"/>
<dbReference type="NCBIfam" id="TIGR00639">
    <property type="entry name" value="PurN"/>
    <property type="match status" value="1"/>
</dbReference>
<comment type="catalytic activity">
    <reaction evidence="4">
        <text>N(1)-(5-phospho-beta-D-ribosyl)glycinamide + (6R)-10-formyltetrahydrofolate = N(2)-formyl-N(1)-(5-phospho-beta-D-ribosyl)glycinamide + (6S)-5,6,7,8-tetrahydrofolate + H(+)</text>
        <dbReference type="Rhea" id="RHEA:15053"/>
        <dbReference type="ChEBI" id="CHEBI:15378"/>
        <dbReference type="ChEBI" id="CHEBI:57453"/>
        <dbReference type="ChEBI" id="CHEBI:143788"/>
        <dbReference type="ChEBI" id="CHEBI:147286"/>
        <dbReference type="ChEBI" id="CHEBI:195366"/>
        <dbReference type="EC" id="2.1.2.2"/>
    </reaction>
</comment>
<sequence length="288" mass="30366">MAEQPLSVDLEGAGRTGGPRRDEQADGHLRSGQRLGQPADGHPGGGQRFGEQADGHVRSGQRLGQPAHVGRPEGQLRIAIFASGQGSNFQALADAAADGKLGGSIELLVCDRAEAPVVERARRSGIDTWVFDSSAYASREAYEGEILAELERRGVGLVVLAGYMRILTPVLVDAFAGRMINIHPSLLPAFPGMHAIRQALNYGVKVTGVTIHFVDGGLDSGPIIAQRALEIDEGESEASLAERIHAAENVLYPWAVRGFAEGRISLDGRRVLVSSGAGAGPDDDPADK</sequence>
<dbReference type="FunFam" id="3.40.50.170:FF:000007">
    <property type="entry name" value="Phosphoribosylglycinamide formyltransferase"/>
    <property type="match status" value="1"/>
</dbReference>
<comment type="similarity">
    <text evidence="4">Belongs to the GART family.</text>
</comment>
<dbReference type="InterPro" id="IPR002376">
    <property type="entry name" value="Formyl_transf_N"/>
</dbReference>
<feature type="binding site" evidence="4">
    <location>
        <position position="139"/>
    </location>
    <ligand>
        <name>(6R)-10-formyltetrahydrofolate</name>
        <dbReference type="ChEBI" id="CHEBI:195366"/>
    </ligand>
</feature>
<feature type="domain" description="Formyl transferase N-terminal" evidence="6">
    <location>
        <begin position="77"/>
        <end position="255"/>
    </location>
</feature>
<dbReference type="GO" id="GO:0005829">
    <property type="term" value="C:cytosol"/>
    <property type="evidence" value="ECO:0007669"/>
    <property type="project" value="TreeGrafter"/>
</dbReference>
<feature type="binding site" evidence="4">
    <location>
        <begin position="164"/>
        <end position="167"/>
    </location>
    <ligand>
        <name>(6R)-10-formyltetrahydrofolate</name>
        <dbReference type="ChEBI" id="CHEBI:195366"/>
    </ligand>
</feature>
<dbReference type="SUPFAM" id="SSF53328">
    <property type="entry name" value="Formyltransferase"/>
    <property type="match status" value="1"/>
</dbReference>
<dbReference type="HAMAP" id="MF_01930">
    <property type="entry name" value="PurN"/>
    <property type="match status" value="1"/>
</dbReference>
<name>A0A6H2H1P7_9BACL</name>
<keyword evidence="2 4" id="KW-0808">Transferase</keyword>
<dbReference type="CDD" id="cd08645">
    <property type="entry name" value="FMT_core_GART"/>
    <property type="match status" value="1"/>
</dbReference>
<dbReference type="AlphaFoldDB" id="A0A6H2H1P7"/>
<dbReference type="UniPathway" id="UPA00074">
    <property type="reaction ID" value="UER00126"/>
</dbReference>
<feature type="site" description="Raises pKa of active site His" evidence="4">
    <location>
        <position position="219"/>
    </location>
</feature>
<reference evidence="7 8" key="1">
    <citation type="submission" date="2020-04" db="EMBL/GenBank/DDBJ databases">
        <title>Novel Paenibacillus strain UniB2 isolated from commercial digestive syrup.</title>
        <authorList>
            <person name="Thorat V."/>
            <person name="Kirdat K."/>
            <person name="Tiwarekar B."/>
            <person name="Yadav A."/>
        </authorList>
    </citation>
    <scope>NUCLEOTIDE SEQUENCE [LARGE SCALE GENOMIC DNA]</scope>
    <source>
        <strain evidence="7 8">UniB2</strain>
    </source>
</reference>
<dbReference type="GO" id="GO:0006189">
    <property type="term" value="P:'de novo' IMP biosynthetic process"/>
    <property type="evidence" value="ECO:0007669"/>
    <property type="project" value="UniProtKB-UniRule"/>
</dbReference>
<proteinExistence type="inferred from homology"/>
<evidence type="ECO:0000259" key="6">
    <source>
        <dbReference type="Pfam" id="PF00551"/>
    </source>
</evidence>
<dbReference type="Gene3D" id="3.40.50.170">
    <property type="entry name" value="Formyl transferase, N-terminal domain"/>
    <property type="match status" value="1"/>
</dbReference>
<dbReference type="EC" id="2.1.2.2" evidence="4"/>
<evidence type="ECO:0000256" key="3">
    <source>
        <dbReference type="ARBA" id="ARBA00022755"/>
    </source>
</evidence>
<dbReference type="Proteomes" id="UP000502136">
    <property type="component" value="Chromosome"/>
</dbReference>
<keyword evidence="3 4" id="KW-0658">Purine biosynthesis</keyword>
<feature type="region of interest" description="Disordered" evidence="5">
    <location>
        <begin position="1"/>
        <end position="69"/>
    </location>
</feature>
<evidence type="ECO:0000313" key="7">
    <source>
        <dbReference type="EMBL" id="QJC53565.1"/>
    </source>
</evidence>
<protein>
    <recommendedName>
        <fullName evidence="4">Phosphoribosylglycinamide formyltransferase</fullName>
        <ecNumber evidence="4">2.1.2.2</ecNumber>
    </recommendedName>
    <alternativeName>
        <fullName evidence="4">5'-phosphoribosylglycinamide transformylase</fullName>
    </alternativeName>
    <alternativeName>
        <fullName evidence="4">GAR transformylase</fullName>
        <shortName evidence="4">GART</shortName>
    </alternativeName>
</protein>
<evidence type="ECO:0000256" key="2">
    <source>
        <dbReference type="ARBA" id="ARBA00022679"/>
    </source>
</evidence>
<feature type="active site" description="Proton donor" evidence="4">
    <location>
        <position position="183"/>
    </location>
</feature>
<dbReference type="InterPro" id="IPR036477">
    <property type="entry name" value="Formyl_transf_N_sf"/>
</dbReference>
<evidence type="ECO:0000256" key="5">
    <source>
        <dbReference type="SAM" id="MobiDB-lite"/>
    </source>
</evidence>
<keyword evidence="8" id="KW-1185">Reference proteome</keyword>
<dbReference type="PANTHER" id="PTHR43369">
    <property type="entry name" value="PHOSPHORIBOSYLGLYCINAMIDE FORMYLTRANSFERASE"/>
    <property type="match status" value="1"/>
</dbReference>
<gene>
    <name evidence="4" type="primary">purN</name>
    <name evidence="7" type="ORF">HGI30_19860</name>
</gene>
<comment type="function">
    <text evidence="4">Catalyzes the transfer of a formyl group from 10-formyltetrahydrofolate to 5-phospho-ribosyl-glycinamide (GAR), producing 5-phospho-ribosyl-N-formylglycinamide (FGAR) and tetrahydrofolate.</text>
</comment>
<accession>A0A6H2H1P7</accession>
<evidence type="ECO:0000256" key="4">
    <source>
        <dbReference type="HAMAP-Rule" id="MF_01930"/>
    </source>
</evidence>
<comment type="pathway">
    <text evidence="1 4">Purine metabolism; IMP biosynthesis via de novo pathway; N(2)-formyl-N(1)-(5-phospho-D-ribosyl)glycinamide from N(1)-(5-phospho-D-ribosyl)glycinamide (10-formyl THF route): step 1/1.</text>
</comment>
<dbReference type="PANTHER" id="PTHR43369:SF2">
    <property type="entry name" value="PHOSPHORIBOSYLGLYCINAMIDE FORMYLTRANSFERASE"/>
    <property type="match status" value="1"/>
</dbReference>
<organism evidence="7 8">
    <name type="scientific">Paenibacillus albicereus</name>
    <dbReference type="NCBI Taxonomy" id="2726185"/>
    <lineage>
        <taxon>Bacteria</taxon>
        <taxon>Bacillati</taxon>
        <taxon>Bacillota</taxon>
        <taxon>Bacilli</taxon>
        <taxon>Bacillales</taxon>
        <taxon>Paenibacillaceae</taxon>
        <taxon>Paenibacillus</taxon>
    </lineage>
</organism>
<feature type="binding site" evidence="4">
    <location>
        <begin position="86"/>
        <end position="88"/>
    </location>
    <ligand>
        <name>N(1)-(5-phospho-beta-D-ribosyl)glycinamide</name>
        <dbReference type="ChEBI" id="CHEBI:143788"/>
    </ligand>
</feature>
<dbReference type="InterPro" id="IPR004607">
    <property type="entry name" value="GART"/>
</dbReference>